<keyword evidence="2" id="KW-1185">Reference proteome</keyword>
<evidence type="ECO:0000313" key="1">
    <source>
        <dbReference type="EMBL" id="MBZ6077034.1"/>
    </source>
</evidence>
<dbReference type="EMBL" id="JAIRBM010000008">
    <property type="protein sequence ID" value="MBZ6077034.1"/>
    <property type="molecule type" value="Genomic_DNA"/>
</dbReference>
<dbReference type="GO" id="GO:0016874">
    <property type="term" value="F:ligase activity"/>
    <property type="evidence" value="ECO:0007669"/>
    <property type="project" value="UniProtKB-KW"/>
</dbReference>
<dbReference type="SUPFAM" id="SSF55144">
    <property type="entry name" value="LigT-like"/>
    <property type="match status" value="1"/>
</dbReference>
<protein>
    <submittedName>
        <fullName evidence="1">2'-5' RNA ligase family protein</fullName>
    </submittedName>
</protein>
<reference evidence="1 2" key="1">
    <citation type="submission" date="2021-09" db="EMBL/GenBank/DDBJ databases">
        <title>The complete genome sequence of a new microorganism.</title>
        <authorList>
            <person name="Zi Z."/>
        </authorList>
    </citation>
    <scope>NUCLEOTIDE SEQUENCE [LARGE SCALE GENOMIC DNA]</scope>
    <source>
        <strain evidence="1 2">WGZ8</strain>
    </source>
</reference>
<comment type="caution">
    <text evidence="1">The sequence shown here is derived from an EMBL/GenBank/DDBJ whole genome shotgun (WGS) entry which is preliminary data.</text>
</comment>
<dbReference type="InterPro" id="IPR009097">
    <property type="entry name" value="Cyclic_Pdiesterase"/>
</dbReference>
<keyword evidence="1" id="KW-0436">Ligase</keyword>
<dbReference type="Pfam" id="PF13563">
    <property type="entry name" value="2_5_RNA_ligase2"/>
    <property type="match status" value="1"/>
</dbReference>
<sequence>MTYAISLKAVNHTADPIRALWDRVALFEGTPSMVALDYAPHITLAVYQKIAPELLKMALLRAVEGIPALRLTFTRLRVFEGDPLVLWADPSPSAALAQLHARVHDSIDPANCHPHYRPGAWIPHCTLGTKIRKDHRAEAIAFTTQPIEPFDVLFDVADCVTFPPVSVLEEHVLPGSGKAPAQRTLE</sequence>
<organism evidence="1 2">
    <name type="scientific">Microvirga puerhi</name>
    <dbReference type="NCBI Taxonomy" id="2876078"/>
    <lineage>
        <taxon>Bacteria</taxon>
        <taxon>Pseudomonadati</taxon>
        <taxon>Pseudomonadota</taxon>
        <taxon>Alphaproteobacteria</taxon>
        <taxon>Hyphomicrobiales</taxon>
        <taxon>Methylobacteriaceae</taxon>
        <taxon>Microvirga</taxon>
    </lineage>
</organism>
<dbReference type="PANTHER" id="PTHR36039:SF2">
    <property type="entry name" value="RNA LIGASE_CYCLIC NUCLEOTIDE PHOSPHODIESTERASE FAMILY PROTEIN"/>
    <property type="match status" value="1"/>
</dbReference>
<dbReference type="PANTHER" id="PTHR36039">
    <property type="match status" value="1"/>
</dbReference>
<proteinExistence type="predicted"/>
<gene>
    <name evidence="1" type="ORF">K9B37_12180</name>
</gene>
<dbReference type="RefSeq" id="WP_224313356.1">
    <property type="nucleotide sequence ID" value="NZ_JAIRBM010000008.1"/>
</dbReference>
<accession>A0ABS7VPA0</accession>
<name>A0ABS7VPA0_9HYPH</name>
<dbReference type="Gene3D" id="3.90.1140.10">
    <property type="entry name" value="Cyclic phosphodiesterase"/>
    <property type="match status" value="1"/>
</dbReference>
<evidence type="ECO:0000313" key="2">
    <source>
        <dbReference type="Proteomes" id="UP000704176"/>
    </source>
</evidence>
<dbReference type="Proteomes" id="UP000704176">
    <property type="component" value="Unassembled WGS sequence"/>
</dbReference>